<dbReference type="Proteomes" id="UP001497482">
    <property type="component" value="Chromosome 7"/>
</dbReference>
<name>A0AAV2MG27_KNICA</name>
<keyword evidence="3" id="KW-1185">Reference proteome</keyword>
<evidence type="ECO:0000256" key="1">
    <source>
        <dbReference type="SAM" id="MobiDB-lite"/>
    </source>
</evidence>
<feature type="region of interest" description="Disordered" evidence="1">
    <location>
        <begin position="71"/>
        <end position="120"/>
    </location>
</feature>
<evidence type="ECO:0000313" key="2">
    <source>
        <dbReference type="EMBL" id="CAL1612357.1"/>
    </source>
</evidence>
<reference evidence="2 3" key="1">
    <citation type="submission" date="2024-04" db="EMBL/GenBank/DDBJ databases">
        <authorList>
            <person name="Waldvogel A.-M."/>
            <person name="Schoenle A."/>
        </authorList>
    </citation>
    <scope>NUCLEOTIDE SEQUENCE [LARGE SCALE GENOMIC DNA]</scope>
</reference>
<dbReference type="AlphaFoldDB" id="A0AAV2MG27"/>
<dbReference type="EMBL" id="OZ035829">
    <property type="protein sequence ID" value="CAL1612357.1"/>
    <property type="molecule type" value="Genomic_DNA"/>
</dbReference>
<gene>
    <name evidence="2" type="ORF">KC01_LOCUS38681</name>
</gene>
<sequence length="162" mass="17500">MCNYYSSVEVVVGAQGGQIGQQWVGLYSLRSPLTTLSLKLPTLTPGHCQNLLPAFTTSPTNRQRKQLASNCADRNTGNHQNVQNTGSWDALGTSEARTPNTDISRHPNRHNHNPVAPEGRCWIRPPMRTCHSPTLDLSGPEPHSQSGTGMSSPAAALLHTSP</sequence>
<protein>
    <submittedName>
        <fullName evidence="2">Uncharacterized protein</fullName>
    </submittedName>
</protein>
<feature type="compositionally biased region" description="Polar residues" evidence="1">
    <location>
        <begin position="71"/>
        <end position="87"/>
    </location>
</feature>
<feature type="region of interest" description="Disordered" evidence="1">
    <location>
        <begin position="134"/>
        <end position="162"/>
    </location>
</feature>
<proteinExistence type="predicted"/>
<organism evidence="2 3">
    <name type="scientific">Knipowitschia caucasica</name>
    <name type="common">Caucasian dwarf goby</name>
    <name type="synonym">Pomatoschistus caucasicus</name>
    <dbReference type="NCBI Taxonomy" id="637954"/>
    <lineage>
        <taxon>Eukaryota</taxon>
        <taxon>Metazoa</taxon>
        <taxon>Chordata</taxon>
        <taxon>Craniata</taxon>
        <taxon>Vertebrata</taxon>
        <taxon>Euteleostomi</taxon>
        <taxon>Actinopterygii</taxon>
        <taxon>Neopterygii</taxon>
        <taxon>Teleostei</taxon>
        <taxon>Neoteleostei</taxon>
        <taxon>Acanthomorphata</taxon>
        <taxon>Gobiaria</taxon>
        <taxon>Gobiiformes</taxon>
        <taxon>Gobioidei</taxon>
        <taxon>Gobiidae</taxon>
        <taxon>Gobiinae</taxon>
        <taxon>Knipowitschia</taxon>
    </lineage>
</organism>
<evidence type="ECO:0000313" key="3">
    <source>
        <dbReference type="Proteomes" id="UP001497482"/>
    </source>
</evidence>
<accession>A0AAV2MG27</accession>